<dbReference type="InterPro" id="IPR040118">
    <property type="entry name" value="C144A/B/C"/>
</dbReference>
<gene>
    <name evidence="2" type="ORF">HJG63_008172</name>
</gene>
<dbReference type="PANTHER" id="PTHR22245:SF3">
    <property type="entry name" value="COILED-COIL DOMAIN-CONTAINING PROTEIN 144A-RELATED"/>
    <property type="match status" value="1"/>
</dbReference>
<evidence type="ECO:0000259" key="1">
    <source>
        <dbReference type="Pfam" id="PF12001"/>
    </source>
</evidence>
<dbReference type="EMBL" id="JACASE010000010">
    <property type="protein sequence ID" value="KAF6431679.1"/>
    <property type="molecule type" value="Genomic_DNA"/>
</dbReference>
<comment type="caution">
    <text evidence="2">The sequence shown here is derived from an EMBL/GenBank/DDBJ whole genome shotgun (WGS) entry which is preliminary data.</text>
</comment>
<accession>A0A7J8E8Z3</accession>
<dbReference type="Pfam" id="PF12001">
    <property type="entry name" value="DUF3496"/>
    <property type="match status" value="1"/>
</dbReference>
<evidence type="ECO:0000313" key="2">
    <source>
        <dbReference type="EMBL" id="KAF6431679.1"/>
    </source>
</evidence>
<reference evidence="2 3" key="1">
    <citation type="journal article" date="2020" name="Nature">
        <title>Six reference-quality genomes reveal evolution of bat adaptations.</title>
        <authorList>
            <person name="Jebb D."/>
            <person name="Huang Z."/>
            <person name="Pippel M."/>
            <person name="Hughes G.M."/>
            <person name="Lavrichenko K."/>
            <person name="Devanna P."/>
            <person name="Winkler S."/>
            <person name="Jermiin L.S."/>
            <person name="Skirmuntt E.C."/>
            <person name="Katzourakis A."/>
            <person name="Burkitt-Gray L."/>
            <person name="Ray D.A."/>
            <person name="Sullivan K.A.M."/>
            <person name="Roscito J.G."/>
            <person name="Kirilenko B.M."/>
            <person name="Davalos L.M."/>
            <person name="Corthals A.P."/>
            <person name="Power M.L."/>
            <person name="Jones G."/>
            <person name="Ransome R.D."/>
            <person name="Dechmann D.K.N."/>
            <person name="Locatelli A.G."/>
            <person name="Puechmaille S.J."/>
            <person name="Fedrigo O."/>
            <person name="Jarvis E.D."/>
            <person name="Hiller M."/>
            <person name="Vernes S.C."/>
            <person name="Myers E.W."/>
            <person name="Teeling E.C."/>
        </authorList>
    </citation>
    <scope>NUCLEOTIDE SEQUENCE [LARGE SCALE GENOMIC DNA]</scope>
    <source>
        <strain evidence="2">MRouAeg1</strain>
        <tissue evidence="2">Muscle</tissue>
    </source>
</reference>
<proteinExistence type="predicted"/>
<dbReference type="PANTHER" id="PTHR22245">
    <property type="entry name" value="COILED-COIL DOMAIN-CONTAINING PROTEIN 144A-RELATED"/>
    <property type="match status" value="1"/>
</dbReference>
<name>A0A7J8E8Z3_ROUAE</name>
<evidence type="ECO:0000313" key="3">
    <source>
        <dbReference type="Proteomes" id="UP000593571"/>
    </source>
</evidence>
<keyword evidence="3" id="KW-1185">Reference proteome</keyword>
<protein>
    <recommendedName>
        <fullName evidence="1">DUF3496 domain-containing protein</fullName>
    </recommendedName>
</protein>
<organism evidence="2 3">
    <name type="scientific">Rousettus aegyptiacus</name>
    <name type="common">Egyptian fruit bat</name>
    <name type="synonym">Pteropus aegyptiacus</name>
    <dbReference type="NCBI Taxonomy" id="9407"/>
    <lineage>
        <taxon>Eukaryota</taxon>
        <taxon>Metazoa</taxon>
        <taxon>Chordata</taxon>
        <taxon>Craniata</taxon>
        <taxon>Vertebrata</taxon>
        <taxon>Euteleostomi</taxon>
        <taxon>Mammalia</taxon>
        <taxon>Eutheria</taxon>
        <taxon>Laurasiatheria</taxon>
        <taxon>Chiroptera</taxon>
        <taxon>Yinpterochiroptera</taxon>
        <taxon>Pteropodoidea</taxon>
        <taxon>Pteropodidae</taxon>
        <taxon>Rousettinae</taxon>
        <taxon>Rousettus</taxon>
    </lineage>
</organism>
<dbReference type="AlphaFoldDB" id="A0A7J8E8Z3"/>
<dbReference type="Proteomes" id="UP000593571">
    <property type="component" value="Unassembled WGS sequence"/>
</dbReference>
<feature type="domain" description="DUF3496" evidence="1">
    <location>
        <begin position="55"/>
        <end position="162"/>
    </location>
</feature>
<dbReference type="InterPro" id="IPR021885">
    <property type="entry name" value="DUF3496"/>
</dbReference>
<sequence length="198" mass="22989">MVDYGEVEKYKREIEERARQEIVEKLKEVNLFLQAQAVAQENLDQLRENNNTSMRSEMERRIKDLESELCKMKTSQEESNKVELEKYKQLYLQELKSRKSLAIKLNKTDERLAEMNTKLLVKKQQNKSLLSSLLMRPVLEPQGVGSLNHGLISHSNLAPRADLVTPVSTPRTSNNSLETYLSKVGYVIFFPLGFRFLR</sequence>